<dbReference type="PANTHER" id="PTHR11373:SF32">
    <property type="entry name" value="DEOXYGUANOSINETRIPHOSPHATE TRIPHOSPHOHYDROLASE"/>
    <property type="match status" value="1"/>
</dbReference>
<dbReference type="SUPFAM" id="SSF109604">
    <property type="entry name" value="HD-domain/PDEase-like"/>
    <property type="match status" value="1"/>
</dbReference>
<dbReference type="InterPro" id="IPR050135">
    <property type="entry name" value="dGTPase-like"/>
</dbReference>
<dbReference type="Pfam" id="PF13286">
    <property type="entry name" value="HD_assoc"/>
    <property type="match status" value="1"/>
</dbReference>
<gene>
    <name evidence="3" type="ORF">C7U54_12730</name>
</gene>
<keyword evidence="1 3" id="KW-0378">Hydrolase</keyword>
<dbReference type="InterPro" id="IPR006261">
    <property type="entry name" value="dGTPase"/>
</dbReference>
<dbReference type="SMART" id="SM00471">
    <property type="entry name" value="HDc"/>
    <property type="match status" value="1"/>
</dbReference>
<dbReference type="CDD" id="cd00077">
    <property type="entry name" value="HDc"/>
    <property type="match status" value="1"/>
</dbReference>
<dbReference type="Pfam" id="PF01966">
    <property type="entry name" value="HD"/>
    <property type="match status" value="1"/>
</dbReference>
<feature type="domain" description="HD" evidence="2">
    <location>
        <begin position="75"/>
        <end position="278"/>
    </location>
</feature>
<comment type="caution">
    <text evidence="3">The sequence shown here is derived from an EMBL/GenBank/DDBJ whole genome shotgun (WGS) entry which is preliminary data.</text>
</comment>
<proteinExistence type="predicted"/>
<dbReference type="InterPro" id="IPR026875">
    <property type="entry name" value="PHydrolase_assoc_dom"/>
</dbReference>
<keyword evidence="4" id="KW-1185">Reference proteome</keyword>
<dbReference type="Gene3D" id="1.10.3410.10">
    <property type="entry name" value="putative deoxyguanosinetriphosphate triphosphohydrolase like domain"/>
    <property type="match status" value="1"/>
</dbReference>
<dbReference type="PROSITE" id="PS51831">
    <property type="entry name" value="HD"/>
    <property type="match status" value="1"/>
</dbReference>
<dbReference type="RefSeq" id="WP_107030547.1">
    <property type="nucleotide sequence ID" value="NZ_DBGCSN010000383.1"/>
</dbReference>
<dbReference type="InterPro" id="IPR027432">
    <property type="entry name" value="dGTP_triphosphohydrolase_C"/>
</dbReference>
<dbReference type="InterPro" id="IPR023293">
    <property type="entry name" value="dGTP_triP_hydro_central_sf"/>
</dbReference>
<evidence type="ECO:0000313" key="4">
    <source>
        <dbReference type="Proteomes" id="UP000240974"/>
    </source>
</evidence>
<accession>A0A2T3FN69</accession>
<dbReference type="GO" id="GO:0006203">
    <property type="term" value="P:dGTP catabolic process"/>
    <property type="evidence" value="ECO:0007669"/>
    <property type="project" value="TreeGrafter"/>
</dbReference>
<dbReference type="AlphaFoldDB" id="A0A2T3FN69"/>
<reference evidence="3 4" key="1">
    <citation type="journal article" date="2019" name="Int. J. Syst. Evol. Microbiol.">
        <title>Faecalibacillus intestinalis gen. nov., sp. nov. and Faecalibacillus faecis sp. nov., isolated from human faeces.</title>
        <authorList>
            <person name="Seo B."/>
            <person name="Jeon K."/>
            <person name="Baek I."/>
            <person name="Lee Y.M."/>
            <person name="Baek K."/>
            <person name="Ko G."/>
        </authorList>
    </citation>
    <scope>NUCLEOTIDE SEQUENCE [LARGE SCALE GENOMIC DNA]</scope>
    <source>
        <strain evidence="3 4">SNUG30099</strain>
    </source>
</reference>
<dbReference type="InterPro" id="IPR006674">
    <property type="entry name" value="HD_domain"/>
</dbReference>
<dbReference type="GO" id="GO:0008832">
    <property type="term" value="F:dGTPase activity"/>
    <property type="evidence" value="ECO:0007669"/>
    <property type="project" value="TreeGrafter"/>
</dbReference>
<dbReference type="Proteomes" id="UP000240974">
    <property type="component" value="Unassembled WGS sequence"/>
</dbReference>
<evidence type="ECO:0000313" key="3">
    <source>
        <dbReference type="EMBL" id="PST36715.1"/>
    </source>
</evidence>
<organism evidence="3 4">
    <name type="scientific">Faecalibacillus intestinalis</name>
    <dbReference type="NCBI Taxonomy" id="1982626"/>
    <lineage>
        <taxon>Bacteria</taxon>
        <taxon>Bacillati</taxon>
        <taxon>Bacillota</taxon>
        <taxon>Erysipelotrichia</taxon>
        <taxon>Erysipelotrichales</taxon>
        <taxon>Coprobacillaceae</taxon>
        <taxon>Faecalibacillus</taxon>
    </lineage>
</organism>
<dbReference type="Gene3D" id="1.10.3210.10">
    <property type="entry name" value="Hypothetical protein af1432"/>
    <property type="match status" value="1"/>
</dbReference>
<protein>
    <submittedName>
        <fullName evidence="3">Deoxyguanosinetriphosphate triphosphohydrolase</fullName>
    </submittedName>
</protein>
<dbReference type="Gene3D" id="1.10.3550.10">
    <property type="entry name" value="eoxyguanosinetriphosphate triphosphohydrolase domain-like"/>
    <property type="match status" value="1"/>
</dbReference>
<dbReference type="InterPro" id="IPR003607">
    <property type="entry name" value="HD/PDEase_dom"/>
</dbReference>
<evidence type="ECO:0000256" key="1">
    <source>
        <dbReference type="ARBA" id="ARBA00022801"/>
    </source>
</evidence>
<name>A0A2T3FN69_9FIRM</name>
<dbReference type="NCBIfam" id="TIGR01353">
    <property type="entry name" value="dGTP_triPase"/>
    <property type="match status" value="1"/>
</dbReference>
<dbReference type="NCBIfam" id="NF002205">
    <property type="entry name" value="PRK01096.1"/>
    <property type="match status" value="1"/>
</dbReference>
<dbReference type="PANTHER" id="PTHR11373">
    <property type="entry name" value="DEOXYNUCLEOSIDE TRIPHOSPHATE TRIPHOSPHOHYDROLASE"/>
    <property type="match status" value="1"/>
</dbReference>
<sequence>MDWSNLLTTERFSENGNRFSKNDTKKEYSFKKYNRGNFTCIDDDYQTIIRSASFRRLQDKTQVFPLEKNDFVRTRLTHSIETSAIAKKLGNMVLANISLEINKNNNSYKDYQKNKEEMSTIPDLLACAGLIHDIGNPPFGHFGEVVMSDWFKDNIKHLKYKGNKLEDIFTQQQLEDLYHLDGNAQALRVVGKLHDLHNESGMNLTKSLLNILVKYPVKSTEIDKDSDDIKYHKLGYYASDFDMFDDIARTTGTKLSDDEYVRHPLTYLLEAADDIAYATADIEDGLKKNYISVQDFINIFEQIVDETDEKNYPLLQSLKEQIKNDSQNELQIIQEWLDNVRDWLEYNAVYSFTSNYNVIMKGNYAKELLNGVYNENILKVLKAVANEYLFANKEINKVELSGSVILEFLLSKFVGAILEYDEDDIKVTKENKKIIGLLSQNHLNVYNREKEKCTTEGDKVYLKLHLVIDYISGMTDSYAKRLCQELRGVTFFE</sequence>
<evidence type="ECO:0000259" key="2">
    <source>
        <dbReference type="PROSITE" id="PS51831"/>
    </source>
</evidence>
<dbReference type="EMBL" id="PYLQ01000025">
    <property type="protein sequence ID" value="PST36715.1"/>
    <property type="molecule type" value="Genomic_DNA"/>
</dbReference>